<dbReference type="Pfam" id="PF07575">
    <property type="entry name" value="Nucleopor_Nup85"/>
    <property type="match status" value="2"/>
</dbReference>
<feature type="region of interest" description="Disordered" evidence="10">
    <location>
        <begin position="447"/>
        <end position="476"/>
    </location>
</feature>
<evidence type="ECO:0000256" key="2">
    <source>
        <dbReference type="ARBA" id="ARBA00005573"/>
    </source>
</evidence>
<evidence type="ECO:0000256" key="7">
    <source>
        <dbReference type="ARBA" id="ARBA00023132"/>
    </source>
</evidence>
<dbReference type="GO" id="GO:0017056">
    <property type="term" value="F:structural constituent of nuclear pore"/>
    <property type="evidence" value="ECO:0007669"/>
    <property type="project" value="TreeGrafter"/>
</dbReference>
<keyword evidence="7 9" id="KW-0906">Nuclear pore complex</keyword>
<comment type="caution">
    <text evidence="11">The sequence shown here is derived from an EMBL/GenBank/DDBJ whole genome shotgun (WGS) entry which is preliminary data.</text>
</comment>
<dbReference type="HOGENOM" id="CLU_023369_0_0_1"/>
<dbReference type="OrthoDB" id="17644at2759"/>
<dbReference type="GeneID" id="25265787"/>
<evidence type="ECO:0000256" key="9">
    <source>
        <dbReference type="RuleBase" id="RU365073"/>
    </source>
</evidence>
<proteinExistence type="inferred from homology"/>
<evidence type="ECO:0000313" key="12">
    <source>
        <dbReference type="Proteomes" id="UP000027361"/>
    </source>
</evidence>
<comment type="subcellular location">
    <subcellularLocation>
        <location evidence="1 9">Nucleus</location>
        <location evidence="1 9">Nuclear pore complex</location>
    </subcellularLocation>
</comment>
<organism evidence="11 12">
    <name type="scientific">Tilletiaria anomala (strain ATCC 24038 / CBS 436.72 / UBC 951)</name>
    <dbReference type="NCBI Taxonomy" id="1037660"/>
    <lineage>
        <taxon>Eukaryota</taxon>
        <taxon>Fungi</taxon>
        <taxon>Dikarya</taxon>
        <taxon>Basidiomycota</taxon>
        <taxon>Ustilaginomycotina</taxon>
        <taxon>Exobasidiomycetes</taxon>
        <taxon>Georgefischeriales</taxon>
        <taxon>Tilletiariaceae</taxon>
        <taxon>Tilletiaria</taxon>
    </lineage>
</organism>
<name>A0A066WHB9_TILAU</name>
<dbReference type="RefSeq" id="XP_013246206.1">
    <property type="nucleotide sequence ID" value="XM_013390752.1"/>
</dbReference>
<dbReference type="InterPro" id="IPR011502">
    <property type="entry name" value="Nucleoporin_Nup85"/>
</dbReference>
<sequence>MPITLAGNASDNMAAPSVGPSGKGMFVGDWGSADKITLLVETSGVFDGLVRIEQGRKREALQSGQQKASIMGGGSSSLLQTQAITEYHRFSSLYRNTLVSYRDKLLAYEKPDEAEVQLVSDIHAAFHLAETLYLPLDGAGAGVVGEEILHWLNAYDIAPTTEEGQDIASAATPYDHPRYWDYIYQCVLRGFNASAASVLASLKSHPASVVGRVADKTIKLLQQFPRSTSYSHEYSFIQDRKQWQAQVRHLLSGLEAEMDEMEEELGHSPDNEDRRIEVEAQFMCLLELMAGVKERVFEASADWKEALGSWGLLVHPSMKRDDVPDVMSIILDRFPADMTLALDKVLTSFTKGDVLRACISCHDYDPWLALHLTDLLGRAAVLEDDDDPSKPTKLRKDCVREYASVLLEDQGLWRMAIDYLASIGPEGRGRMRRVVLDVPLLLDVEAEPAESSADKEMLDAEGDEMDSGDALQKGKGKAKEEDKVLQRFRRVEELLRACVDHQMEAEARAICKSVAEKLAEQREYGTAVSYCVRAGDATQVRRIADAVLDAYVDHGATEFIALVNSFPPSLLKSTSRLPTTGVEGDVPFGNDRSLYSERLAFLGKYRDFHVLYSEERLHEATAVLVSTLLNAQAPERFWAILLLDAVPLLESDLHLFEEDGIMELIRYYEQVTTGARTHPSEAEHYLGMLERMHQSKGSRKSQQVNVAAALKRLEVVRLGLARNLSKVFLLESSRMDV</sequence>
<keyword evidence="5 9" id="KW-0653">Protein transport</keyword>
<gene>
    <name evidence="11" type="ORF">K437DRAFT_265737</name>
</gene>
<evidence type="ECO:0000256" key="6">
    <source>
        <dbReference type="ARBA" id="ARBA00023010"/>
    </source>
</evidence>
<keyword evidence="12" id="KW-1185">Reference proteome</keyword>
<evidence type="ECO:0000313" key="11">
    <source>
        <dbReference type="EMBL" id="KDN53367.1"/>
    </source>
</evidence>
<dbReference type="AlphaFoldDB" id="A0A066WHB9"/>
<dbReference type="OMA" id="ELMEWLN"/>
<dbReference type="STRING" id="1037660.A0A066WHB9"/>
<evidence type="ECO:0000256" key="4">
    <source>
        <dbReference type="ARBA" id="ARBA00022816"/>
    </source>
</evidence>
<dbReference type="GO" id="GO:0006606">
    <property type="term" value="P:protein import into nucleus"/>
    <property type="evidence" value="ECO:0007669"/>
    <property type="project" value="TreeGrafter"/>
</dbReference>
<dbReference type="GO" id="GO:0045893">
    <property type="term" value="P:positive regulation of DNA-templated transcription"/>
    <property type="evidence" value="ECO:0007669"/>
    <property type="project" value="TreeGrafter"/>
</dbReference>
<evidence type="ECO:0000256" key="5">
    <source>
        <dbReference type="ARBA" id="ARBA00022927"/>
    </source>
</evidence>
<evidence type="ECO:0000256" key="10">
    <source>
        <dbReference type="SAM" id="MobiDB-lite"/>
    </source>
</evidence>
<keyword evidence="8 9" id="KW-0539">Nucleus</keyword>
<dbReference type="PANTHER" id="PTHR13373:SF21">
    <property type="entry name" value="NUCLEAR PORE COMPLEX PROTEIN NUP85"/>
    <property type="match status" value="1"/>
</dbReference>
<dbReference type="InParanoid" id="A0A066WHB9"/>
<dbReference type="GO" id="GO:0031965">
    <property type="term" value="C:nuclear membrane"/>
    <property type="evidence" value="ECO:0007669"/>
    <property type="project" value="UniProtKB-UniRule"/>
</dbReference>
<accession>A0A066WHB9</accession>
<evidence type="ECO:0000256" key="3">
    <source>
        <dbReference type="ARBA" id="ARBA00022448"/>
    </source>
</evidence>
<dbReference type="GO" id="GO:0006406">
    <property type="term" value="P:mRNA export from nucleus"/>
    <property type="evidence" value="ECO:0007669"/>
    <property type="project" value="TreeGrafter"/>
</dbReference>
<dbReference type="PANTHER" id="PTHR13373">
    <property type="entry name" value="FROUNT PROTEIN-RELATED"/>
    <property type="match status" value="1"/>
</dbReference>
<evidence type="ECO:0000256" key="1">
    <source>
        <dbReference type="ARBA" id="ARBA00004567"/>
    </source>
</evidence>
<dbReference type="GO" id="GO:0031080">
    <property type="term" value="C:nuclear pore outer ring"/>
    <property type="evidence" value="ECO:0007669"/>
    <property type="project" value="TreeGrafter"/>
</dbReference>
<keyword evidence="6 9" id="KW-0811">Translocation</keyword>
<keyword evidence="3 9" id="KW-0813">Transport</keyword>
<comment type="function">
    <text evidence="9">Functions as a component of the nuclear pore complex (NPC).</text>
</comment>
<keyword evidence="4 9" id="KW-0509">mRNA transport</keyword>
<reference evidence="11 12" key="1">
    <citation type="submission" date="2014-05" db="EMBL/GenBank/DDBJ databases">
        <title>Draft genome sequence of a rare smut relative, Tilletiaria anomala UBC 951.</title>
        <authorList>
            <consortium name="DOE Joint Genome Institute"/>
            <person name="Toome M."/>
            <person name="Kuo A."/>
            <person name="Henrissat B."/>
            <person name="Lipzen A."/>
            <person name="Tritt A."/>
            <person name="Yoshinaga Y."/>
            <person name="Zane M."/>
            <person name="Barry K."/>
            <person name="Grigoriev I.V."/>
            <person name="Spatafora J.W."/>
            <person name="Aimea M.C."/>
        </authorList>
    </citation>
    <scope>NUCLEOTIDE SEQUENCE [LARGE SCALE GENOMIC DNA]</scope>
    <source>
        <strain evidence="11 12">UBC 951</strain>
    </source>
</reference>
<dbReference type="EMBL" id="JMSN01000002">
    <property type="protein sequence ID" value="KDN53367.1"/>
    <property type="molecule type" value="Genomic_DNA"/>
</dbReference>
<dbReference type="FunCoup" id="A0A066WHB9">
    <property type="interactions" value="71"/>
</dbReference>
<protein>
    <recommendedName>
        <fullName evidence="9">Nuclear pore complex protein Nup85</fullName>
    </recommendedName>
</protein>
<dbReference type="Proteomes" id="UP000027361">
    <property type="component" value="Unassembled WGS sequence"/>
</dbReference>
<comment type="subunit">
    <text evidence="9">Component of the nuclear pore complex (NPC).</text>
</comment>
<evidence type="ECO:0000256" key="8">
    <source>
        <dbReference type="ARBA" id="ARBA00023242"/>
    </source>
</evidence>
<comment type="similarity">
    <text evidence="2 9">Belongs to the nucleoporin Nup85 family.</text>
</comment>
<keyword evidence="9" id="KW-0472">Membrane</keyword>